<evidence type="ECO:0000313" key="2">
    <source>
        <dbReference type="EMBL" id="QHT93833.1"/>
    </source>
</evidence>
<dbReference type="EMBL" id="MN740210">
    <property type="protein sequence ID" value="QHT93833.1"/>
    <property type="molecule type" value="Genomic_DNA"/>
</dbReference>
<sequence>MPKARKSSKYQKKIVDGKENSKYVDLLDEDKSISGQKFCCVSFLSPEKIVKQKDLFFFDEFLKQWDINKSMDKFIQFMNFVAYKHNIVSDELMTDFKEFVNDEKEIIYKSSMYDDFKTYIDNNEEKMLEKFNKIHGFQPSTRGVKIRGSFPSMEEAELRCKILRELDPNHDVYVGPVGMWMPWDPDSYKTGRVEHMEDELNQLMHEKTVNETSAKNEFEKHVKDSKQKAIEENKKNAEKYGTQVTQTIDEQGNLVNVNNLNTQETELTKNAEVSVSDIQKELFEGDNVVMNLSDGGLSEIRSKMKETTQEKDDVESDSVMIETESEVKDDVSNKPSTNKNKKKKKNKK</sequence>
<evidence type="ECO:0000256" key="1">
    <source>
        <dbReference type="SAM" id="MobiDB-lite"/>
    </source>
</evidence>
<dbReference type="InterPro" id="IPR043872">
    <property type="entry name" value="DUF5832"/>
</dbReference>
<dbReference type="AlphaFoldDB" id="A0A6C0IQN4"/>
<proteinExistence type="predicted"/>
<organism evidence="2">
    <name type="scientific">viral metagenome</name>
    <dbReference type="NCBI Taxonomy" id="1070528"/>
    <lineage>
        <taxon>unclassified sequences</taxon>
        <taxon>metagenomes</taxon>
        <taxon>organismal metagenomes</taxon>
    </lineage>
</organism>
<name>A0A6C0IQN4_9ZZZZ</name>
<feature type="region of interest" description="Disordered" evidence="1">
    <location>
        <begin position="303"/>
        <end position="348"/>
    </location>
</feature>
<reference evidence="2" key="1">
    <citation type="journal article" date="2020" name="Nature">
        <title>Giant virus diversity and host interactions through global metagenomics.</title>
        <authorList>
            <person name="Schulz F."/>
            <person name="Roux S."/>
            <person name="Paez-Espino D."/>
            <person name="Jungbluth S."/>
            <person name="Walsh D.A."/>
            <person name="Denef V.J."/>
            <person name="McMahon K.D."/>
            <person name="Konstantinidis K.T."/>
            <person name="Eloe-Fadrosh E.A."/>
            <person name="Kyrpides N.C."/>
            <person name="Woyke T."/>
        </authorList>
    </citation>
    <scope>NUCLEOTIDE SEQUENCE</scope>
    <source>
        <strain evidence="2">GVMAG-M-3300024258-14</strain>
    </source>
</reference>
<dbReference type="Pfam" id="PF19150">
    <property type="entry name" value="DUF5832"/>
    <property type="match status" value="1"/>
</dbReference>
<accession>A0A6C0IQN4</accession>
<protein>
    <submittedName>
        <fullName evidence="2">Uncharacterized protein</fullName>
    </submittedName>
</protein>
<feature type="compositionally biased region" description="Basic residues" evidence="1">
    <location>
        <begin position="339"/>
        <end position="348"/>
    </location>
</feature>